<feature type="transmembrane region" description="Helical" evidence="1">
    <location>
        <begin position="76"/>
        <end position="95"/>
    </location>
</feature>
<protein>
    <recommendedName>
        <fullName evidence="2">DUF6533 domain-containing protein</fullName>
    </recommendedName>
</protein>
<keyword evidence="1" id="KW-0812">Transmembrane</keyword>
<feature type="domain" description="DUF6533" evidence="2">
    <location>
        <begin position="16"/>
        <end position="58"/>
    </location>
</feature>
<feature type="transmembrane region" description="Helical" evidence="1">
    <location>
        <begin position="226"/>
        <end position="246"/>
    </location>
</feature>
<keyword evidence="4" id="KW-1185">Reference proteome</keyword>
<sequence length="326" mass="36732">MADEEIVRGLGVVRMCQLVATTIVLYDHAITFGQEVEYIWSKQISASKILFILNRYLAELVLIAEGICLVHQEFSVAPYVSSWTLFYALIGVSFLSRCNVFFRFQGYFNAFLICVGGAVMSLRVVAMHEASKKILILVSSLLMGELISMVTVLSFSFRTITALQQSQTHACIKTGVSHYYWTFYLFPMVLETVLFGLAVSVAFKHVRERGLLTGESVLDVLFRDSIYYFIIIECAFIANAATAFYLTKHGVYDKGVFHVPWLQIPQGVSISVTILVVSRLILNLQHVYYLPIRDHSLVSSIQWRGPSDEAGLPEPDRLYTLNSPLP</sequence>
<dbReference type="AlphaFoldDB" id="A0AA39QDT3"/>
<evidence type="ECO:0000256" key="1">
    <source>
        <dbReference type="SAM" id="Phobius"/>
    </source>
</evidence>
<gene>
    <name evidence="3" type="ORF">EDD18DRAFT_1350053</name>
</gene>
<name>A0AA39QDT3_9AGAR</name>
<dbReference type="Pfam" id="PF20151">
    <property type="entry name" value="DUF6533"/>
    <property type="match status" value="1"/>
</dbReference>
<evidence type="ECO:0000313" key="3">
    <source>
        <dbReference type="EMBL" id="KAK0499864.1"/>
    </source>
</evidence>
<keyword evidence="1" id="KW-0472">Membrane</keyword>
<proteinExistence type="predicted"/>
<feature type="transmembrane region" description="Helical" evidence="1">
    <location>
        <begin position="178"/>
        <end position="206"/>
    </location>
</feature>
<keyword evidence="1" id="KW-1133">Transmembrane helix</keyword>
<evidence type="ECO:0000259" key="2">
    <source>
        <dbReference type="Pfam" id="PF20151"/>
    </source>
</evidence>
<organism evidence="3 4">
    <name type="scientific">Armillaria luteobubalina</name>
    <dbReference type="NCBI Taxonomy" id="153913"/>
    <lineage>
        <taxon>Eukaryota</taxon>
        <taxon>Fungi</taxon>
        <taxon>Dikarya</taxon>
        <taxon>Basidiomycota</taxon>
        <taxon>Agaricomycotina</taxon>
        <taxon>Agaricomycetes</taxon>
        <taxon>Agaricomycetidae</taxon>
        <taxon>Agaricales</taxon>
        <taxon>Marasmiineae</taxon>
        <taxon>Physalacriaceae</taxon>
        <taxon>Armillaria</taxon>
    </lineage>
</organism>
<comment type="caution">
    <text evidence="3">The sequence shown here is derived from an EMBL/GenBank/DDBJ whole genome shotgun (WGS) entry which is preliminary data.</text>
</comment>
<reference evidence="3" key="1">
    <citation type="submission" date="2023-06" db="EMBL/GenBank/DDBJ databases">
        <authorList>
            <consortium name="Lawrence Berkeley National Laboratory"/>
            <person name="Ahrendt S."/>
            <person name="Sahu N."/>
            <person name="Indic B."/>
            <person name="Wong-Bajracharya J."/>
            <person name="Merenyi Z."/>
            <person name="Ke H.-M."/>
            <person name="Monk M."/>
            <person name="Kocsube S."/>
            <person name="Drula E."/>
            <person name="Lipzen A."/>
            <person name="Balint B."/>
            <person name="Henrissat B."/>
            <person name="Andreopoulos B."/>
            <person name="Martin F.M."/>
            <person name="Harder C.B."/>
            <person name="Rigling D."/>
            <person name="Ford K.L."/>
            <person name="Foster G.D."/>
            <person name="Pangilinan J."/>
            <person name="Papanicolaou A."/>
            <person name="Barry K."/>
            <person name="LaButti K."/>
            <person name="Viragh M."/>
            <person name="Koriabine M."/>
            <person name="Yan M."/>
            <person name="Riley R."/>
            <person name="Champramary S."/>
            <person name="Plett K.L."/>
            <person name="Tsai I.J."/>
            <person name="Slot J."/>
            <person name="Sipos G."/>
            <person name="Plett J."/>
            <person name="Nagy L.G."/>
            <person name="Grigoriev I.V."/>
        </authorList>
    </citation>
    <scope>NUCLEOTIDE SEQUENCE</scope>
    <source>
        <strain evidence="3">HWK02</strain>
    </source>
</reference>
<dbReference type="Proteomes" id="UP001175228">
    <property type="component" value="Unassembled WGS sequence"/>
</dbReference>
<feature type="transmembrane region" description="Helical" evidence="1">
    <location>
        <begin position="134"/>
        <end position="157"/>
    </location>
</feature>
<dbReference type="InterPro" id="IPR045340">
    <property type="entry name" value="DUF6533"/>
</dbReference>
<feature type="transmembrane region" description="Helical" evidence="1">
    <location>
        <begin position="107"/>
        <end position="128"/>
    </location>
</feature>
<evidence type="ECO:0000313" key="4">
    <source>
        <dbReference type="Proteomes" id="UP001175228"/>
    </source>
</evidence>
<dbReference type="EMBL" id="JAUEPU010000009">
    <property type="protein sequence ID" value="KAK0499864.1"/>
    <property type="molecule type" value="Genomic_DNA"/>
</dbReference>
<accession>A0AA39QDT3</accession>